<evidence type="ECO:0000313" key="2">
    <source>
        <dbReference type="EMBL" id="ASL18323.1"/>
    </source>
</evidence>
<keyword evidence="2" id="KW-0808">Transferase</keyword>
<dbReference type="AlphaFoldDB" id="A0A7U5MRH1"/>
<gene>
    <name evidence="2" type="ORF">MYCOZU2_05978</name>
</gene>
<dbReference type="CDD" id="cd02440">
    <property type="entry name" value="AdoMet_MTases"/>
    <property type="match status" value="1"/>
</dbReference>
<accession>A0A7U5MRH1</accession>
<evidence type="ECO:0000313" key="3">
    <source>
        <dbReference type="Proteomes" id="UP000198286"/>
    </source>
</evidence>
<dbReference type="Gene3D" id="3.40.50.150">
    <property type="entry name" value="Vaccinia Virus protein VP39"/>
    <property type="match status" value="1"/>
</dbReference>
<evidence type="ECO:0000259" key="1">
    <source>
        <dbReference type="Pfam" id="PF08241"/>
    </source>
</evidence>
<dbReference type="Proteomes" id="UP000198286">
    <property type="component" value="Plasmid unnamed 2"/>
</dbReference>
<name>A0A7U5MRH1_MYCIT</name>
<dbReference type="GO" id="GO:0008757">
    <property type="term" value="F:S-adenosylmethionine-dependent methyltransferase activity"/>
    <property type="evidence" value="ECO:0007669"/>
    <property type="project" value="InterPro"/>
</dbReference>
<dbReference type="Pfam" id="PF08241">
    <property type="entry name" value="Methyltransf_11"/>
    <property type="match status" value="1"/>
</dbReference>
<dbReference type="EMBL" id="CP015269">
    <property type="protein sequence ID" value="ASL18323.1"/>
    <property type="molecule type" value="Genomic_DNA"/>
</dbReference>
<protein>
    <submittedName>
        <fullName evidence="2">Putative methyltransferase</fullName>
    </submittedName>
</protein>
<dbReference type="GO" id="GO:0032259">
    <property type="term" value="P:methylation"/>
    <property type="evidence" value="ECO:0007669"/>
    <property type="project" value="UniProtKB-KW"/>
</dbReference>
<organism evidence="2 3">
    <name type="scientific">Mycobacterium intracellulare subsp. chimaera</name>
    <dbReference type="NCBI Taxonomy" id="222805"/>
    <lineage>
        <taxon>Bacteria</taxon>
        <taxon>Bacillati</taxon>
        <taxon>Actinomycetota</taxon>
        <taxon>Actinomycetes</taxon>
        <taxon>Mycobacteriales</taxon>
        <taxon>Mycobacteriaceae</taxon>
        <taxon>Mycobacterium</taxon>
        <taxon>Mycobacterium avium complex (MAC)</taxon>
    </lineage>
</organism>
<keyword evidence="2" id="KW-0489">Methyltransferase</keyword>
<dbReference type="InterPro" id="IPR013216">
    <property type="entry name" value="Methyltransf_11"/>
</dbReference>
<dbReference type="PANTHER" id="PTHR43861:SF1">
    <property type="entry name" value="TRANS-ACONITATE 2-METHYLTRANSFERASE"/>
    <property type="match status" value="1"/>
</dbReference>
<reference evidence="2 3" key="1">
    <citation type="journal article" date="2017" name="Lancet Infect. Dis.">
        <title>Global outbreak of severe Mycobacterium chimaera disease after cardiac surgery: a molecular epidemiological study.</title>
        <authorList>
            <person name="van Ingen J."/>
            <person name="Kohl T."/>
            <person name="Kranzer K."/>
            <person name="Hasse B."/>
            <person name="Keller P."/>
            <person name="Szafranska A."/>
            <person name="Hillemann D."/>
            <person name="Chand M."/>
            <person name="Schreiber P."/>
            <person name="Sommerstein R."/>
            <person name="Berger C."/>
            <person name="Genoni M."/>
            <person name="Ruegg C."/>
            <person name="Troillet N."/>
            <person name="Widmer A.F."/>
            <person name="Becker S.L."/>
            <person name="Herrmann M."/>
            <person name="Eckmanns T."/>
            <person name="Haller S."/>
            <person name="Hoeller C."/>
            <person name="Debast S.B."/>
            <person name="Wolfhagen M.J."/>
            <person name="Hopman J."/>
            <person name="Kluytmans J."/>
            <person name="Langelaar M."/>
            <person name="Notermans D.W."/>
            <person name="ten Oever J."/>
            <person name="van den Barselaar P."/>
            <person name="Vonk A.B.A."/>
            <person name="Vos M.C."/>
            <person name="Ahmed N."/>
            <person name="Brown T."/>
            <person name="Crook D."/>
            <person name="Lamagni T."/>
            <person name="Phin N."/>
            <person name="Smith E.G."/>
            <person name="Zambon M."/>
            <person name="Serr A."/>
            <person name="Goetting T."/>
            <person name="Ebner W."/>
            <person name="Thuermer A."/>
            <person name="Utpatel C."/>
            <person name="Sproer C."/>
            <person name="Bunk B."/>
            <person name="Nubel U."/>
            <person name="Bloemberg G."/>
            <person name="Bottger E."/>
            <person name="Niemann S."/>
            <person name="Wagner D."/>
            <person name="Sax H."/>
        </authorList>
    </citation>
    <scope>NUCLEOTIDE SEQUENCE [LARGE SCALE GENOMIC DNA]</scope>
    <source>
        <strain evidence="2 3">ZUERICH-2</strain>
        <plasmid evidence="2 3">unnamed 2</plasmid>
    </source>
</reference>
<proteinExistence type="predicted"/>
<dbReference type="SUPFAM" id="SSF53335">
    <property type="entry name" value="S-adenosyl-L-methionine-dependent methyltransferases"/>
    <property type="match status" value="1"/>
</dbReference>
<dbReference type="InterPro" id="IPR029063">
    <property type="entry name" value="SAM-dependent_MTases_sf"/>
</dbReference>
<sequence>MRLDATRRDRREFEIGPYDEWMPATSLFKDHADIYADWSARNPVNCRYDRPTILRLAGELAGKSVLELGCAAGVLTDQLLQQGADVLAVDIEPHMIELARQRLGIRARFETVDLEHPGTIAPRHSIDVVIASLVLHYVKDWSPLLEELHRCLVPGGVLVFSLHHPITGWLLSDRTDYHRTELVSEVWDWDGVSVTAESYRRPFSAIIGDLRRAGFAIDVVEEPVIEADAAIDPELLHSLRTQPFFLYVRAVNLPHTS</sequence>
<geneLocation type="plasmid" evidence="2 3">
    <name>unnamed 2</name>
</geneLocation>
<dbReference type="PANTHER" id="PTHR43861">
    <property type="entry name" value="TRANS-ACONITATE 2-METHYLTRANSFERASE-RELATED"/>
    <property type="match status" value="1"/>
</dbReference>
<keyword evidence="2" id="KW-0614">Plasmid</keyword>
<feature type="domain" description="Methyltransferase type 11" evidence="1">
    <location>
        <begin position="66"/>
        <end position="160"/>
    </location>
</feature>